<reference evidence="1 2" key="1">
    <citation type="submission" date="2018-06" db="EMBL/GenBank/DDBJ databases">
        <authorList>
            <consortium name="Pathogen Informatics"/>
            <person name="Doyle S."/>
        </authorList>
    </citation>
    <scope>NUCLEOTIDE SEQUENCE [LARGE SCALE GENOMIC DNA]</scope>
    <source>
        <strain evidence="1 2">NCTC11343</strain>
    </source>
</reference>
<proteinExistence type="predicted"/>
<protein>
    <submittedName>
        <fullName evidence="1">Uncharacterized protein</fullName>
    </submittedName>
</protein>
<gene>
    <name evidence="1" type="ORF">NCTC11343_04529</name>
</gene>
<dbReference type="EMBL" id="UAUU01000011">
    <property type="protein sequence ID" value="SPZ92485.1"/>
    <property type="molecule type" value="Genomic_DNA"/>
</dbReference>
<sequence>MIILFFGSIIRIANARKKRIVITGKTNGTRPSKFTQSPKTVKNKIGNTISIIEKFYGVQYFL</sequence>
<name>A0A2X2JXJ6_SPHMU</name>
<organism evidence="1 2">
    <name type="scientific">Sphingobacterium multivorum</name>
    <dbReference type="NCBI Taxonomy" id="28454"/>
    <lineage>
        <taxon>Bacteria</taxon>
        <taxon>Pseudomonadati</taxon>
        <taxon>Bacteroidota</taxon>
        <taxon>Sphingobacteriia</taxon>
        <taxon>Sphingobacteriales</taxon>
        <taxon>Sphingobacteriaceae</taxon>
        <taxon>Sphingobacterium</taxon>
    </lineage>
</organism>
<evidence type="ECO:0000313" key="1">
    <source>
        <dbReference type="EMBL" id="SPZ92485.1"/>
    </source>
</evidence>
<evidence type="ECO:0000313" key="2">
    <source>
        <dbReference type="Proteomes" id="UP000251241"/>
    </source>
</evidence>
<dbReference type="AlphaFoldDB" id="A0A2X2JXJ6"/>
<dbReference type="Proteomes" id="UP000251241">
    <property type="component" value="Unassembled WGS sequence"/>
</dbReference>
<accession>A0A2X2JXJ6</accession>